<organism evidence="1 2">
    <name type="scientific">Dothidotthia symphoricarpi CBS 119687</name>
    <dbReference type="NCBI Taxonomy" id="1392245"/>
    <lineage>
        <taxon>Eukaryota</taxon>
        <taxon>Fungi</taxon>
        <taxon>Dikarya</taxon>
        <taxon>Ascomycota</taxon>
        <taxon>Pezizomycotina</taxon>
        <taxon>Dothideomycetes</taxon>
        <taxon>Pleosporomycetidae</taxon>
        <taxon>Pleosporales</taxon>
        <taxon>Dothidotthiaceae</taxon>
        <taxon>Dothidotthia</taxon>
    </lineage>
</organism>
<dbReference type="EMBL" id="ML977525">
    <property type="protein sequence ID" value="KAF2123597.1"/>
    <property type="molecule type" value="Genomic_DNA"/>
</dbReference>
<dbReference type="Proteomes" id="UP000799771">
    <property type="component" value="Unassembled WGS sequence"/>
</dbReference>
<gene>
    <name evidence="1" type="ORF">P153DRAFT_361923</name>
</gene>
<keyword evidence="2" id="KW-1185">Reference proteome</keyword>
<sequence length="257" mass="28856">MQRRDCVVGFSLTGWRAAAGLQLRNGRAARWGCEEDIAIIKRECASQTTAKQGEGVPDYVAAWACLGSACSSRDILGVQEFGAGNRKVPLIRCVGFCRQHVQTETAPRADLERCSDPSREWAGLFFTEKLGDRVLERVVMQRMKERFARGVEWSDVGSKPGQCKRARKLGYCGRLETCITDGPARSIIAWQRTRLPARQLSIKVRYNRKCPQLTKKVQILVVMYIEAFSQTLNIVDPLHALVELISSLPSRDRDPES</sequence>
<name>A0A6A5ZXU7_9PLEO</name>
<proteinExistence type="predicted"/>
<dbReference type="RefSeq" id="XP_033517991.1">
    <property type="nucleotide sequence ID" value="XM_033667043.1"/>
</dbReference>
<dbReference type="GeneID" id="54407475"/>
<protein>
    <submittedName>
        <fullName evidence="1">Uncharacterized protein</fullName>
    </submittedName>
</protein>
<dbReference type="AlphaFoldDB" id="A0A6A5ZXU7"/>
<accession>A0A6A5ZXU7</accession>
<evidence type="ECO:0000313" key="1">
    <source>
        <dbReference type="EMBL" id="KAF2123597.1"/>
    </source>
</evidence>
<reference evidence="1" key="1">
    <citation type="journal article" date="2020" name="Stud. Mycol.">
        <title>101 Dothideomycetes genomes: a test case for predicting lifestyles and emergence of pathogens.</title>
        <authorList>
            <person name="Haridas S."/>
            <person name="Albert R."/>
            <person name="Binder M."/>
            <person name="Bloem J."/>
            <person name="Labutti K."/>
            <person name="Salamov A."/>
            <person name="Andreopoulos B."/>
            <person name="Baker S."/>
            <person name="Barry K."/>
            <person name="Bills G."/>
            <person name="Bluhm B."/>
            <person name="Cannon C."/>
            <person name="Castanera R."/>
            <person name="Culley D."/>
            <person name="Daum C."/>
            <person name="Ezra D."/>
            <person name="Gonzalez J."/>
            <person name="Henrissat B."/>
            <person name="Kuo A."/>
            <person name="Liang C."/>
            <person name="Lipzen A."/>
            <person name="Lutzoni F."/>
            <person name="Magnuson J."/>
            <person name="Mondo S."/>
            <person name="Nolan M."/>
            <person name="Ohm R."/>
            <person name="Pangilinan J."/>
            <person name="Park H.-J."/>
            <person name="Ramirez L."/>
            <person name="Alfaro M."/>
            <person name="Sun H."/>
            <person name="Tritt A."/>
            <person name="Yoshinaga Y."/>
            <person name="Zwiers L.-H."/>
            <person name="Turgeon B."/>
            <person name="Goodwin S."/>
            <person name="Spatafora J."/>
            <person name="Crous P."/>
            <person name="Grigoriev I."/>
        </authorList>
    </citation>
    <scope>NUCLEOTIDE SEQUENCE</scope>
    <source>
        <strain evidence="1">CBS 119687</strain>
    </source>
</reference>
<evidence type="ECO:0000313" key="2">
    <source>
        <dbReference type="Proteomes" id="UP000799771"/>
    </source>
</evidence>